<proteinExistence type="predicted"/>
<name>A0A1J1IPX8_9DIPT</name>
<organism evidence="1 2">
    <name type="scientific">Clunio marinus</name>
    <dbReference type="NCBI Taxonomy" id="568069"/>
    <lineage>
        <taxon>Eukaryota</taxon>
        <taxon>Metazoa</taxon>
        <taxon>Ecdysozoa</taxon>
        <taxon>Arthropoda</taxon>
        <taxon>Hexapoda</taxon>
        <taxon>Insecta</taxon>
        <taxon>Pterygota</taxon>
        <taxon>Neoptera</taxon>
        <taxon>Endopterygota</taxon>
        <taxon>Diptera</taxon>
        <taxon>Nematocera</taxon>
        <taxon>Chironomoidea</taxon>
        <taxon>Chironomidae</taxon>
        <taxon>Clunio</taxon>
    </lineage>
</organism>
<sequence>MESSTPTIDNKHLLSLNNREDTMKLNMEIVSSEHEVKRSDQRALLNERELQIEISLRVIETSMNTSV</sequence>
<accession>A0A1J1IPX8</accession>
<dbReference type="AlphaFoldDB" id="A0A1J1IPX8"/>
<gene>
    <name evidence="1" type="ORF">CLUMA_CG014994</name>
</gene>
<evidence type="ECO:0000313" key="2">
    <source>
        <dbReference type="Proteomes" id="UP000183832"/>
    </source>
</evidence>
<evidence type="ECO:0000313" key="1">
    <source>
        <dbReference type="EMBL" id="CRL01778.1"/>
    </source>
</evidence>
<keyword evidence="2" id="KW-1185">Reference proteome</keyword>
<protein>
    <submittedName>
        <fullName evidence="1">CLUMA_CG014994, isoform A</fullName>
    </submittedName>
</protein>
<reference evidence="1 2" key="1">
    <citation type="submission" date="2015-04" db="EMBL/GenBank/DDBJ databases">
        <authorList>
            <person name="Syromyatnikov M.Y."/>
            <person name="Popov V.N."/>
        </authorList>
    </citation>
    <scope>NUCLEOTIDE SEQUENCE [LARGE SCALE GENOMIC DNA]</scope>
</reference>
<dbReference type="EMBL" id="CVRI01000056">
    <property type="protein sequence ID" value="CRL01778.1"/>
    <property type="molecule type" value="Genomic_DNA"/>
</dbReference>
<dbReference type="Proteomes" id="UP000183832">
    <property type="component" value="Unassembled WGS sequence"/>
</dbReference>